<proteinExistence type="predicted"/>
<comment type="caution">
    <text evidence="1">The sequence shown here is derived from an EMBL/GenBank/DDBJ whole genome shotgun (WGS) entry which is preliminary data.</text>
</comment>
<dbReference type="InterPro" id="IPR014729">
    <property type="entry name" value="Rossmann-like_a/b/a_fold"/>
</dbReference>
<protein>
    <recommendedName>
        <fullName evidence="3">Asparagine synthetase domain-containing protein</fullName>
    </recommendedName>
</protein>
<name>A0ABS1DGG5_9PROT</name>
<keyword evidence="2" id="KW-1185">Reference proteome</keyword>
<dbReference type="RefSeq" id="WP_200341266.1">
    <property type="nucleotide sequence ID" value="NZ_NRRL01000034.1"/>
</dbReference>
<dbReference type="SUPFAM" id="SSF52402">
    <property type="entry name" value="Adenine nucleotide alpha hydrolases-like"/>
    <property type="match status" value="1"/>
</dbReference>
<dbReference type="Gene3D" id="3.40.50.620">
    <property type="entry name" value="HUPs"/>
    <property type="match status" value="1"/>
</dbReference>
<sequence>MSVYLLASAHSADTCSEQVLPLYTQAGFALRERISLGPYALWLLDNPNVPALCTVRTQDGRFAAALGAFVYEGRSGRDALGGFLEDFPTKTEDLWSSTRGHFSIVIYQGGETSVMCDGLGAHKIYYLPDYTIASNAFLAPLAGCRRPTVDAHGAYVYAWNGAFFGGRTPVQQVRSLPANTILRIRERAEAVQKPSPILAALDTHEKPTDPVAHNLHTVMRCTSDISAAYTSDVALSFSGGYDSRLLLAALVAGGQRPSLFVYGTPGDTDVRIAEQVAEAEGLTFSHIDKRGEPPCGDAFADLVAQDLVVFDGWKNEGLIDIGTDHADRVARNTGGKVPFNGGLGEIYRNFYNLRDRDYTAEDVVACFYRQYRPSWATNAFDALDYTNTLADQMRAQLNTSQERLSPTQAQLLYALFRGRFWTAREAEINQRFGPMHFPFLEHDCITASIHVPMADRHFGRAQREMIRRAHERVASYPSSYGFAFSGRPSWRYRANVIASLARPVGMRPMLARARRGEPSRPLHLRADRLAQIIDPAFPSMSRFFQVHRIDDADTLNRVATLEYLCTRFGVM</sequence>
<organism evidence="1 2">
    <name type="scientific">Rhodovibrio sodomensis</name>
    <dbReference type="NCBI Taxonomy" id="1088"/>
    <lineage>
        <taxon>Bacteria</taxon>
        <taxon>Pseudomonadati</taxon>
        <taxon>Pseudomonadota</taxon>
        <taxon>Alphaproteobacteria</taxon>
        <taxon>Rhodospirillales</taxon>
        <taxon>Rhodovibrionaceae</taxon>
        <taxon>Rhodovibrio</taxon>
    </lineage>
</organism>
<accession>A0ABS1DGG5</accession>
<evidence type="ECO:0008006" key="3">
    <source>
        <dbReference type="Google" id="ProtNLM"/>
    </source>
</evidence>
<evidence type="ECO:0000313" key="1">
    <source>
        <dbReference type="EMBL" id="MBK1668944.1"/>
    </source>
</evidence>
<dbReference type="Proteomes" id="UP001296873">
    <property type="component" value="Unassembled WGS sequence"/>
</dbReference>
<evidence type="ECO:0000313" key="2">
    <source>
        <dbReference type="Proteomes" id="UP001296873"/>
    </source>
</evidence>
<reference evidence="1 2" key="1">
    <citation type="journal article" date="2020" name="Microorganisms">
        <title>Osmotic Adaptation and Compatible Solute Biosynthesis of Phototrophic Bacteria as Revealed from Genome Analyses.</title>
        <authorList>
            <person name="Imhoff J.F."/>
            <person name="Rahn T."/>
            <person name="Kunzel S."/>
            <person name="Keller A."/>
            <person name="Neulinger S.C."/>
        </authorList>
    </citation>
    <scope>NUCLEOTIDE SEQUENCE [LARGE SCALE GENOMIC DNA]</scope>
    <source>
        <strain evidence="1 2">DSM 9895</strain>
    </source>
</reference>
<gene>
    <name evidence="1" type="ORF">CKO28_12975</name>
</gene>
<dbReference type="EMBL" id="NRRL01000034">
    <property type="protein sequence ID" value="MBK1668944.1"/>
    <property type="molecule type" value="Genomic_DNA"/>
</dbReference>